<name>A0AAV9V3D0_9PEZI</name>
<dbReference type="InterPro" id="IPR057230">
    <property type="entry name" value="DUF7908"/>
</dbReference>
<evidence type="ECO:0000313" key="4">
    <source>
        <dbReference type="EMBL" id="KAK6353944.1"/>
    </source>
</evidence>
<feature type="region of interest" description="Disordered" evidence="1">
    <location>
        <begin position="525"/>
        <end position="570"/>
    </location>
</feature>
<feature type="domain" description="DUF7908" evidence="3">
    <location>
        <begin position="377"/>
        <end position="514"/>
    </location>
</feature>
<feature type="region of interest" description="Disordered" evidence="1">
    <location>
        <begin position="280"/>
        <end position="353"/>
    </location>
</feature>
<reference evidence="4 5" key="1">
    <citation type="submission" date="2019-10" db="EMBL/GenBank/DDBJ databases">
        <authorList>
            <person name="Palmer J.M."/>
        </authorList>
    </citation>
    <scope>NUCLEOTIDE SEQUENCE [LARGE SCALE GENOMIC DNA]</scope>
    <source>
        <strain evidence="4 5">TWF730</strain>
    </source>
</reference>
<feature type="region of interest" description="Disordered" evidence="1">
    <location>
        <begin position="586"/>
        <end position="606"/>
    </location>
</feature>
<proteinExistence type="predicted"/>
<feature type="signal peptide" evidence="2">
    <location>
        <begin position="1"/>
        <end position="22"/>
    </location>
</feature>
<evidence type="ECO:0000313" key="5">
    <source>
        <dbReference type="Proteomes" id="UP001373714"/>
    </source>
</evidence>
<dbReference type="EMBL" id="JAVHNS010000005">
    <property type="protein sequence ID" value="KAK6353944.1"/>
    <property type="molecule type" value="Genomic_DNA"/>
</dbReference>
<feature type="chain" id="PRO_5043687457" description="DUF7908 domain-containing protein" evidence="2">
    <location>
        <begin position="23"/>
        <end position="629"/>
    </location>
</feature>
<organism evidence="4 5">
    <name type="scientific">Orbilia blumenaviensis</name>
    <dbReference type="NCBI Taxonomy" id="1796055"/>
    <lineage>
        <taxon>Eukaryota</taxon>
        <taxon>Fungi</taxon>
        <taxon>Dikarya</taxon>
        <taxon>Ascomycota</taxon>
        <taxon>Pezizomycotina</taxon>
        <taxon>Orbiliomycetes</taxon>
        <taxon>Orbiliales</taxon>
        <taxon>Orbiliaceae</taxon>
        <taxon>Orbilia</taxon>
    </lineage>
</organism>
<gene>
    <name evidence="4" type="ORF">TWF730_008364</name>
</gene>
<feature type="compositionally biased region" description="Polar residues" evidence="1">
    <location>
        <begin position="586"/>
        <end position="596"/>
    </location>
</feature>
<dbReference type="Pfam" id="PF25485">
    <property type="entry name" value="DUF7908"/>
    <property type="match status" value="1"/>
</dbReference>
<keyword evidence="5" id="KW-1185">Reference proteome</keyword>
<sequence length="629" mass="68512">MAPPSRWLQICFLSILSVPSFALPHADTPYVATGRKDHQAPSHCQKKPLGFVPPYPGSPKSTITITKQGQAVATYIPTATTCIDGSCKQLYSKSTYNWYSTWLPGPDGPQFVTRGDETVTIPPVACATCGPRNRLKSHYCSKNGIHTVNGQVHRVYDAPKYVYYTADIGYSYQITDVNSYFRWLHNTTSGITIDVQNIDCVEGVCTQKVQTWVKDQKVKKEVKKISTEFKGYCNRPGACTLSAQVSDYGKAEIVVWVKSKGAVSRVSTQQITITRTQVVTSTITRTRKSSSSPTAKPRMTSSCTSSKRPARHASSQTQKRIKTRSSSLKSRPSRTTSLSEVQTSSVNQTTPLPTPAIESEFLLALDVIPPVSGRRNRRQTGKLNPDYFVRFDNGNLTFSKNGRDGLKFSLSNGELTANGGYLKAFVNNDTIPLSQSKSVPVRMDVPQPDDILANISSFYNGFQHVLVWNTRKVPFGTALVQFCVRKDTDGDSGQVYVFWDAMAPEGCSLAALFIFDGPIPSSTTSALPTTSSGLSSSETRSTLKTATSPSPAKSSASLSSSTQSTDSPRLSSWSIDKMSIEDLFSDSTITRTSPDNSPMKKSFLDSSKKITTNTLSTSVSTAASSSSTP</sequence>
<feature type="compositionally biased region" description="Low complexity" evidence="1">
    <location>
        <begin position="280"/>
        <end position="294"/>
    </location>
</feature>
<feature type="compositionally biased region" description="Polar residues" evidence="1">
    <location>
        <begin position="299"/>
        <end position="351"/>
    </location>
</feature>
<comment type="caution">
    <text evidence="4">The sequence shown here is derived from an EMBL/GenBank/DDBJ whole genome shotgun (WGS) entry which is preliminary data.</text>
</comment>
<protein>
    <recommendedName>
        <fullName evidence="3">DUF7908 domain-containing protein</fullName>
    </recommendedName>
</protein>
<evidence type="ECO:0000256" key="2">
    <source>
        <dbReference type="SAM" id="SignalP"/>
    </source>
</evidence>
<dbReference type="Proteomes" id="UP001373714">
    <property type="component" value="Unassembled WGS sequence"/>
</dbReference>
<dbReference type="AlphaFoldDB" id="A0AAV9V3D0"/>
<keyword evidence="2" id="KW-0732">Signal</keyword>
<evidence type="ECO:0000259" key="3">
    <source>
        <dbReference type="Pfam" id="PF25485"/>
    </source>
</evidence>
<evidence type="ECO:0000256" key="1">
    <source>
        <dbReference type="SAM" id="MobiDB-lite"/>
    </source>
</evidence>
<accession>A0AAV9V3D0</accession>